<dbReference type="AlphaFoldDB" id="A0A6J4U7F8"/>
<gene>
    <name evidence="2" type="ORF">AVDCRST_MAG23-2266</name>
</gene>
<dbReference type="EMBL" id="CADCWD010000075">
    <property type="protein sequence ID" value="CAA9543075.1"/>
    <property type="molecule type" value="Genomic_DNA"/>
</dbReference>
<organism evidence="2">
    <name type="scientific">uncultured Sphingosinicella sp</name>
    <dbReference type="NCBI Taxonomy" id="478748"/>
    <lineage>
        <taxon>Bacteria</taxon>
        <taxon>Pseudomonadati</taxon>
        <taxon>Pseudomonadota</taxon>
        <taxon>Alphaproteobacteria</taxon>
        <taxon>Sphingomonadales</taxon>
        <taxon>Sphingosinicellaceae</taxon>
        <taxon>Sphingosinicella</taxon>
        <taxon>environmental samples</taxon>
    </lineage>
</organism>
<reference evidence="2" key="1">
    <citation type="submission" date="2020-02" db="EMBL/GenBank/DDBJ databases">
        <authorList>
            <person name="Meier V. D."/>
        </authorList>
    </citation>
    <scope>NUCLEOTIDE SEQUENCE</scope>
    <source>
        <strain evidence="2">AVDCRST_MAG23</strain>
    </source>
</reference>
<evidence type="ECO:0000256" key="1">
    <source>
        <dbReference type="SAM" id="MobiDB-lite"/>
    </source>
</evidence>
<evidence type="ECO:0000313" key="2">
    <source>
        <dbReference type="EMBL" id="CAA9543075.1"/>
    </source>
</evidence>
<accession>A0A6J4U7F8</accession>
<protein>
    <submittedName>
        <fullName evidence="2">Uncharacterized protein</fullName>
    </submittedName>
</protein>
<feature type="compositionally biased region" description="Low complexity" evidence="1">
    <location>
        <begin position="54"/>
        <end position="77"/>
    </location>
</feature>
<sequence>AACTHRFDGIGFRVRAGPARGGLHQPERRGAHHCQQHRPADPGRQTRRGRRCSGRAQGTARRARRSAGQCRFEQQQGRRGRSRQV</sequence>
<feature type="region of interest" description="Disordered" evidence="1">
    <location>
        <begin position="14"/>
        <end position="85"/>
    </location>
</feature>
<name>A0A6J4U7F8_9SPHN</name>
<proteinExistence type="predicted"/>
<feature type="non-terminal residue" evidence="2">
    <location>
        <position position="85"/>
    </location>
</feature>
<feature type="non-terminal residue" evidence="2">
    <location>
        <position position="1"/>
    </location>
</feature>